<dbReference type="KEGG" id="thig:FE785_00185"/>
<sequence length="200" mass="22819">MTSSAIHSEQLLKFILSRRTCYQFIDKALDKEQLNQCIQAAISAPNHKLTQPWFFYIVGDQTAQSLSHIYADNRAKKKAGDDLDCYQIMYDKAIAKYNAIPQVVLITQNLADDEVTRQEDYAACSCAIQNMQLMAWSLNIGMQWSTGPIINDERTYQLLSIDSSKQQIIGAIYMGYTELDCQAKNPLKRKSVDQVSRYLK</sequence>
<dbReference type="InterPro" id="IPR029479">
    <property type="entry name" value="Nitroreductase"/>
</dbReference>
<evidence type="ECO:0000313" key="10">
    <source>
        <dbReference type="Proteomes" id="UP000304864"/>
    </source>
</evidence>
<evidence type="ECO:0000256" key="7">
    <source>
        <dbReference type="ARBA" id="ARBA00023027"/>
    </source>
</evidence>
<keyword evidence="5" id="KW-0521">NADP</keyword>
<organism evidence="9 10">
    <name type="scientific">Thiomicrorhabdus sediminis</name>
    <dbReference type="NCBI Taxonomy" id="2580412"/>
    <lineage>
        <taxon>Bacteria</taxon>
        <taxon>Pseudomonadati</taxon>
        <taxon>Pseudomonadota</taxon>
        <taxon>Gammaproteobacteria</taxon>
        <taxon>Thiotrichales</taxon>
        <taxon>Piscirickettsiaceae</taxon>
        <taxon>Thiomicrorhabdus</taxon>
    </lineage>
</organism>
<dbReference type="CDD" id="cd02135">
    <property type="entry name" value="YdjA-like"/>
    <property type="match status" value="1"/>
</dbReference>
<dbReference type="OrthoDB" id="9773807at2"/>
<proteinExistence type="inferred from homology"/>
<evidence type="ECO:0000256" key="3">
    <source>
        <dbReference type="ARBA" id="ARBA00022630"/>
    </source>
</evidence>
<keyword evidence="6" id="KW-0560">Oxidoreductase</keyword>
<protein>
    <submittedName>
        <fullName evidence="9">Nitroreductase</fullName>
    </submittedName>
</protein>
<dbReference type="SUPFAM" id="SSF55469">
    <property type="entry name" value="FMN-dependent nitroreductase-like"/>
    <property type="match status" value="1"/>
</dbReference>
<comment type="cofactor">
    <cofactor evidence="1">
        <name>FMN</name>
        <dbReference type="ChEBI" id="CHEBI:58210"/>
    </cofactor>
</comment>
<dbReference type="GO" id="GO:0016491">
    <property type="term" value="F:oxidoreductase activity"/>
    <property type="evidence" value="ECO:0007669"/>
    <property type="project" value="UniProtKB-KW"/>
</dbReference>
<gene>
    <name evidence="9" type="ORF">FE785_00185</name>
</gene>
<dbReference type="Gene3D" id="3.40.109.10">
    <property type="entry name" value="NADH Oxidase"/>
    <property type="match status" value="1"/>
</dbReference>
<evidence type="ECO:0000256" key="5">
    <source>
        <dbReference type="ARBA" id="ARBA00022857"/>
    </source>
</evidence>
<dbReference type="Pfam" id="PF00881">
    <property type="entry name" value="Nitroreductase"/>
    <property type="match status" value="1"/>
</dbReference>
<name>A0A4V1HHI6_9GAMM</name>
<evidence type="ECO:0000259" key="8">
    <source>
        <dbReference type="Pfam" id="PF00881"/>
    </source>
</evidence>
<evidence type="ECO:0000256" key="4">
    <source>
        <dbReference type="ARBA" id="ARBA00022643"/>
    </source>
</evidence>
<feature type="domain" description="Nitroreductase" evidence="8">
    <location>
        <begin position="15"/>
        <end position="176"/>
    </location>
</feature>
<dbReference type="PANTHER" id="PTHR43821">
    <property type="entry name" value="NAD(P)H NITROREDUCTASE YDJA-RELATED"/>
    <property type="match status" value="1"/>
</dbReference>
<keyword evidence="4" id="KW-0288">FMN</keyword>
<evidence type="ECO:0000256" key="2">
    <source>
        <dbReference type="ARBA" id="ARBA00007118"/>
    </source>
</evidence>
<dbReference type="InterPro" id="IPR026021">
    <property type="entry name" value="YdjA-like"/>
</dbReference>
<dbReference type="InterPro" id="IPR052530">
    <property type="entry name" value="NAD(P)H_nitroreductase"/>
</dbReference>
<evidence type="ECO:0000256" key="6">
    <source>
        <dbReference type="ARBA" id="ARBA00023002"/>
    </source>
</evidence>
<keyword evidence="10" id="KW-1185">Reference proteome</keyword>
<keyword evidence="7" id="KW-0520">NAD</keyword>
<dbReference type="AlphaFoldDB" id="A0A4V1HHI6"/>
<evidence type="ECO:0000256" key="1">
    <source>
        <dbReference type="ARBA" id="ARBA00001917"/>
    </source>
</evidence>
<reference evidence="9 10" key="1">
    <citation type="submission" date="2019-05" db="EMBL/GenBank/DDBJ databases">
        <title>Thiomicrorhabdus sediminis sp. nov, a novel sulfur-oxidizing bacterium isolated from coastal sediment.</title>
        <authorList>
            <person name="Liu X."/>
        </authorList>
    </citation>
    <scope>NUCLEOTIDE SEQUENCE [LARGE SCALE GENOMIC DNA]</scope>
    <source>
        <strain evidence="9 10">G1</strain>
    </source>
</reference>
<accession>A0A4V1HHI6</accession>
<dbReference type="EMBL" id="CP040602">
    <property type="protein sequence ID" value="QCU89153.1"/>
    <property type="molecule type" value="Genomic_DNA"/>
</dbReference>
<dbReference type="RefSeq" id="WP_138563232.1">
    <property type="nucleotide sequence ID" value="NZ_CP040602.1"/>
</dbReference>
<dbReference type="PANTHER" id="PTHR43821:SF1">
    <property type="entry name" value="NAD(P)H NITROREDUCTASE YDJA-RELATED"/>
    <property type="match status" value="1"/>
</dbReference>
<comment type="similarity">
    <text evidence="2">Belongs to the nitroreductase family.</text>
</comment>
<dbReference type="InterPro" id="IPR000415">
    <property type="entry name" value="Nitroreductase-like"/>
</dbReference>
<dbReference type="Proteomes" id="UP000304864">
    <property type="component" value="Chromosome"/>
</dbReference>
<keyword evidence="3" id="KW-0285">Flavoprotein</keyword>
<evidence type="ECO:0000313" key="9">
    <source>
        <dbReference type="EMBL" id="QCU89153.1"/>
    </source>
</evidence>